<dbReference type="PATRIC" id="fig|945713.3.peg.1046"/>
<dbReference type="InterPro" id="IPR036439">
    <property type="entry name" value="Dockerin_dom_sf"/>
</dbReference>
<dbReference type="PROSITE" id="PS51766">
    <property type="entry name" value="DOCKERIN"/>
    <property type="match status" value="1"/>
</dbReference>
<dbReference type="NCBIfam" id="TIGR04183">
    <property type="entry name" value="Por_Secre_tail"/>
    <property type="match status" value="1"/>
</dbReference>
<dbReference type="InterPro" id="IPR018247">
    <property type="entry name" value="EF_Hand_1_Ca_BS"/>
</dbReference>
<dbReference type="Pfam" id="PF18962">
    <property type="entry name" value="Por_Secre_tail"/>
    <property type="match status" value="1"/>
</dbReference>
<dbReference type="PROSITE" id="PS00018">
    <property type="entry name" value="EF_HAND_1"/>
    <property type="match status" value="1"/>
</dbReference>
<dbReference type="SUPFAM" id="SSF63446">
    <property type="entry name" value="Type I dockerin domain"/>
    <property type="match status" value="1"/>
</dbReference>
<dbReference type="Proteomes" id="UP000007394">
    <property type="component" value="Chromosome"/>
</dbReference>
<evidence type="ECO:0000313" key="3">
    <source>
        <dbReference type="Proteomes" id="UP000007394"/>
    </source>
</evidence>
<dbReference type="AlphaFoldDB" id="I0AIE4"/>
<dbReference type="Gene3D" id="1.10.1330.10">
    <property type="entry name" value="Dockerin domain"/>
    <property type="match status" value="1"/>
</dbReference>
<dbReference type="InterPro" id="IPR016134">
    <property type="entry name" value="Dockerin_dom"/>
</dbReference>
<evidence type="ECO:0000313" key="2">
    <source>
        <dbReference type="EMBL" id="AFH48751.1"/>
    </source>
</evidence>
<dbReference type="InterPro" id="IPR026444">
    <property type="entry name" value="Secre_tail"/>
</dbReference>
<feature type="domain" description="Dockerin" evidence="1">
    <location>
        <begin position="361"/>
        <end position="437"/>
    </location>
</feature>
<name>I0AIE4_IGNAJ</name>
<protein>
    <submittedName>
        <fullName evidence="2">5'-Nucleotidase domain protein</fullName>
    </submittedName>
</protein>
<reference evidence="2 3" key="1">
    <citation type="journal article" date="2012" name="Front. Microbiol.">
        <title>Complete genome of Ignavibacterium album, a metabolically versatile, flagellated, facultative anaerobe from the phylum Chlorobi.</title>
        <authorList>
            <person name="Liu Z."/>
            <person name="Frigaard N.-U."/>
            <person name="Vogl K."/>
            <person name="Iino T."/>
            <person name="Ohkuma M."/>
            <person name="Overmann J."/>
            <person name="Bryant D.A."/>
        </authorList>
    </citation>
    <scope>NUCLEOTIDE SEQUENCE [LARGE SCALE GENOMIC DNA]</scope>
    <source>
        <strain evidence="3">DSM 19864 / JCM 16511 / NBRC 101810 / Mat9-16</strain>
    </source>
</reference>
<sequence>MIFLLSIILIAQLNIQSAPLPQDEKKFNSLLTDSTQSGLIFEKDLIYRLKDSSYTDKIQLKNLSQRAQAIQFKISVNKSADDSLTLTFQNITKGNDIADTSWVLAFNIIRGTIQPNGASADDIYVLIYNQNYNNGLQPGNYDDLLGVSYRVANLQANQDSLKSSFRLSNVAASTYDGFPIDITPSRNEFKVITVHSFAIPKRGLVFQQDTVYRLEDFSYTDVMQLKGLSAQAQALQFRLKVNQAINDQTILSFQSIQKGNDISDPSWVLNYNVIRGPITPNGASQDEILVLLYNLNQNNGLPPGNYNDLFRVNYRVADLPPLIDSIKSSFLITDALASTYQGFPIDITPSRNELTVIARNRVGFYGDVNGDGCLDILDILMVVDHIIGRDSLEGEAFLRADLAPWVPGTPEPNPDGVVNVQDLSLLQNIILTGVYPNGIEINACSFVINSPAGGMTNNNQQTTIYLSKNGITLYLDSDVDIRGMQAEFSNIGNFSGEMNINTALGQGHYYFGNNILRVLLYDRMGIKTVKSGNNFVAHLPFPISNPQNVMVEKLILISSSNERLLDNKLEIKYQNPPPLPLEFNLYQNFPNPFNPGTKIAYSIPRDEVVTIKIFDLLGNEIQTLVNEFQTQNYYEIQFNAENLSSGIYFYQMKAGEFLQTKKMILLR</sequence>
<dbReference type="KEGG" id="ial:IALB_1040"/>
<gene>
    <name evidence="2" type="ordered locus">IALB_1040</name>
</gene>
<dbReference type="EMBL" id="CP003418">
    <property type="protein sequence ID" value="AFH48751.1"/>
    <property type="molecule type" value="Genomic_DNA"/>
</dbReference>
<accession>I0AIE4</accession>
<dbReference type="HOGENOM" id="CLU_411484_0_0_10"/>
<organism evidence="2 3">
    <name type="scientific">Ignavibacterium album (strain DSM 19864 / JCM 16511 / NBRC 101810 / Mat9-16)</name>
    <dbReference type="NCBI Taxonomy" id="945713"/>
    <lineage>
        <taxon>Bacteria</taxon>
        <taxon>Pseudomonadati</taxon>
        <taxon>Ignavibacteriota</taxon>
        <taxon>Ignavibacteria</taxon>
        <taxon>Ignavibacteriales</taxon>
        <taxon>Ignavibacteriaceae</taxon>
        <taxon>Ignavibacterium</taxon>
    </lineage>
</organism>
<dbReference type="GO" id="GO:0000272">
    <property type="term" value="P:polysaccharide catabolic process"/>
    <property type="evidence" value="ECO:0007669"/>
    <property type="project" value="InterPro"/>
</dbReference>
<keyword evidence="3" id="KW-1185">Reference proteome</keyword>
<dbReference type="Gene3D" id="2.60.40.4070">
    <property type="match status" value="1"/>
</dbReference>
<dbReference type="STRING" id="945713.IALB_1040"/>
<proteinExistence type="predicted"/>
<dbReference type="eggNOG" id="COG1404">
    <property type="taxonomic scope" value="Bacteria"/>
</dbReference>
<evidence type="ECO:0000259" key="1">
    <source>
        <dbReference type="PROSITE" id="PS51766"/>
    </source>
</evidence>
<dbReference type="CDD" id="cd14256">
    <property type="entry name" value="Dockerin_I"/>
    <property type="match status" value="1"/>
</dbReference>